<dbReference type="InterPro" id="IPR036890">
    <property type="entry name" value="HATPase_C_sf"/>
</dbReference>
<evidence type="ECO:0000256" key="9">
    <source>
        <dbReference type="ARBA" id="ARBA00022840"/>
    </source>
</evidence>
<dbReference type="SUPFAM" id="SSF55874">
    <property type="entry name" value="ATPase domain of HSP90 chaperone/DNA topoisomerase II/histidine kinase"/>
    <property type="match status" value="1"/>
</dbReference>
<dbReference type="InterPro" id="IPR004358">
    <property type="entry name" value="Sig_transdc_His_kin-like_C"/>
</dbReference>
<dbReference type="PANTHER" id="PTHR45436:SF14">
    <property type="entry name" value="SENSOR PROTEIN QSEC"/>
    <property type="match status" value="1"/>
</dbReference>
<dbReference type="Pfam" id="PF00512">
    <property type="entry name" value="HisKA"/>
    <property type="match status" value="1"/>
</dbReference>
<evidence type="ECO:0000256" key="4">
    <source>
        <dbReference type="ARBA" id="ARBA00022553"/>
    </source>
</evidence>
<evidence type="ECO:0000256" key="6">
    <source>
        <dbReference type="ARBA" id="ARBA00022692"/>
    </source>
</evidence>
<dbReference type="PROSITE" id="PS50109">
    <property type="entry name" value="HIS_KIN"/>
    <property type="match status" value="1"/>
</dbReference>
<evidence type="ECO:0000256" key="11">
    <source>
        <dbReference type="ARBA" id="ARBA00023012"/>
    </source>
</evidence>
<dbReference type="GO" id="GO:0005886">
    <property type="term" value="C:plasma membrane"/>
    <property type="evidence" value="ECO:0007669"/>
    <property type="project" value="TreeGrafter"/>
</dbReference>
<dbReference type="SUPFAM" id="SSF47384">
    <property type="entry name" value="Homodimeric domain of signal transducing histidine kinase"/>
    <property type="match status" value="1"/>
</dbReference>
<gene>
    <name evidence="15" type="ORF">CJP73_13930</name>
</gene>
<dbReference type="InterPro" id="IPR003594">
    <property type="entry name" value="HATPase_dom"/>
</dbReference>
<evidence type="ECO:0000313" key="16">
    <source>
        <dbReference type="Proteomes" id="UP000266206"/>
    </source>
</evidence>
<dbReference type="InterPro" id="IPR003661">
    <property type="entry name" value="HisK_dim/P_dom"/>
</dbReference>
<evidence type="ECO:0000313" key="15">
    <source>
        <dbReference type="EMBL" id="RIY39562.1"/>
    </source>
</evidence>
<comment type="subcellular location">
    <subcellularLocation>
        <location evidence="2">Membrane</location>
        <topology evidence="2">Multi-pass membrane protein</topology>
    </subcellularLocation>
</comment>
<dbReference type="EMBL" id="NQYH01000015">
    <property type="protein sequence ID" value="RIY39562.1"/>
    <property type="molecule type" value="Genomic_DNA"/>
</dbReference>
<comment type="catalytic activity">
    <reaction evidence="1">
        <text>ATP + protein L-histidine = ADP + protein N-phospho-L-histidine.</text>
        <dbReference type="EC" id="2.7.13.3"/>
    </reaction>
</comment>
<dbReference type="GO" id="GO:0000155">
    <property type="term" value="F:phosphorelay sensor kinase activity"/>
    <property type="evidence" value="ECO:0007669"/>
    <property type="project" value="InterPro"/>
</dbReference>
<feature type="transmembrane region" description="Helical" evidence="13">
    <location>
        <begin position="28"/>
        <end position="51"/>
    </location>
</feature>
<dbReference type="GO" id="GO:0005524">
    <property type="term" value="F:ATP binding"/>
    <property type="evidence" value="ECO:0007669"/>
    <property type="project" value="UniProtKB-KW"/>
</dbReference>
<dbReference type="CDD" id="cd00082">
    <property type="entry name" value="HisKA"/>
    <property type="match status" value="1"/>
</dbReference>
<protein>
    <recommendedName>
        <fullName evidence="3">histidine kinase</fullName>
        <ecNumber evidence="3">2.7.13.3</ecNumber>
    </recommendedName>
</protein>
<keyword evidence="8 15" id="KW-0418">Kinase</keyword>
<evidence type="ECO:0000256" key="13">
    <source>
        <dbReference type="SAM" id="Phobius"/>
    </source>
</evidence>
<dbReference type="SMART" id="SM00388">
    <property type="entry name" value="HisKA"/>
    <property type="match status" value="1"/>
</dbReference>
<evidence type="ECO:0000256" key="3">
    <source>
        <dbReference type="ARBA" id="ARBA00012438"/>
    </source>
</evidence>
<keyword evidence="9" id="KW-0067">ATP-binding</keyword>
<dbReference type="PRINTS" id="PR00344">
    <property type="entry name" value="BCTRLSENSOR"/>
</dbReference>
<dbReference type="EC" id="2.7.13.3" evidence="3"/>
<keyword evidence="5" id="KW-0808">Transferase</keyword>
<dbReference type="Pfam" id="PF02518">
    <property type="entry name" value="HATPase_c"/>
    <property type="match status" value="1"/>
</dbReference>
<keyword evidence="7" id="KW-0547">Nucleotide-binding</keyword>
<keyword evidence="11" id="KW-0902">Two-component regulatory system</keyword>
<dbReference type="Gene3D" id="1.10.287.130">
    <property type="match status" value="1"/>
</dbReference>
<feature type="domain" description="Histidine kinase" evidence="14">
    <location>
        <begin position="112"/>
        <end position="325"/>
    </location>
</feature>
<evidence type="ECO:0000256" key="8">
    <source>
        <dbReference type="ARBA" id="ARBA00022777"/>
    </source>
</evidence>
<evidence type="ECO:0000256" key="10">
    <source>
        <dbReference type="ARBA" id="ARBA00022989"/>
    </source>
</evidence>
<reference evidence="15 16" key="1">
    <citation type="submission" date="2017-08" db="EMBL/GenBank/DDBJ databases">
        <title>Pusillimonas indicus sp. nov., a member of the family Alcaligenaceae isolated from surface seawater.</title>
        <authorList>
            <person name="Li J."/>
        </authorList>
    </citation>
    <scope>NUCLEOTIDE SEQUENCE [LARGE SCALE GENOMIC DNA]</scope>
    <source>
        <strain evidence="15 16">L52-1-41</strain>
    </source>
</reference>
<dbReference type="SMART" id="SM00387">
    <property type="entry name" value="HATPase_c"/>
    <property type="match status" value="1"/>
</dbReference>
<evidence type="ECO:0000256" key="2">
    <source>
        <dbReference type="ARBA" id="ARBA00004141"/>
    </source>
</evidence>
<dbReference type="Proteomes" id="UP000266206">
    <property type="component" value="Unassembled WGS sequence"/>
</dbReference>
<organism evidence="15 16">
    <name type="scientific">Neopusillimonas maritima</name>
    <dbReference type="NCBI Taxonomy" id="2026239"/>
    <lineage>
        <taxon>Bacteria</taxon>
        <taxon>Pseudomonadati</taxon>
        <taxon>Pseudomonadota</taxon>
        <taxon>Betaproteobacteria</taxon>
        <taxon>Burkholderiales</taxon>
        <taxon>Alcaligenaceae</taxon>
        <taxon>Neopusillimonas</taxon>
    </lineage>
</organism>
<keyword evidence="6 13" id="KW-0812">Transmembrane</keyword>
<sequence>MFLVAVDLAVTWIITSRINLSVWVLRDIFWIMLAGQAILVLLFIWVLVVGVKSGLSSVNKLADEIQQRSADDLSALNIEGVTTEAAPVINHINDLLARLNEATQGQRRFVGHAAHQLRTPLTGLRLECELMLAQPLPDDVRARAERIKAVTDRMIRLGQQLLVLARADSSAQIKETFRRLDLADWVRQTALEWVPVARSHKIDLQLHAPEFPVWVDADPLLLEALLSNLIDNALRYAKGATRIVLHVGQTPPSMSVEDNGSGIAPEAQLRAFEAFYRAPKAESEGSGLGLAIVQEIAQAHGAGWKLVSRPEFSGTRINIVFPGPRIGAGLNRG</sequence>
<keyword evidence="4" id="KW-0597">Phosphoprotein</keyword>
<dbReference type="InterPro" id="IPR050428">
    <property type="entry name" value="TCS_sensor_his_kinase"/>
</dbReference>
<comment type="caution">
    <text evidence="15">The sequence shown here is derived from an EMBL/GenBank/DDBJ whole genome shotgun (WGS) entry which is preliminary data.</text>
</comment>
<dbReference type="CDD" id="cd00075">
    <property type="entry name" value="HATPase"/>
    <property type="match status" value="1"/>
</dbReference>
<accession>A0A3A1YN19</accession>
<evidence type="ECO:0000256" key="1">
    <source>
        <dbReference type="ARBA" id="ARBA00000085"/>
    </source>
</evidence>
<evidence type="ECO:0000256" key="5">
    <source>
        <dbReference type="ARBA" id="ARBA00022679"/>
    </source>
</evidence>
<dbReference type="AlphaFoldDB" id="A0A3A1YN19"/>
<dbReference type="PANTHER" id="PTHR45436">
    <property type="entry name" value="SENSOR HISTIDINE KINASE YKOH"/>
    <property type="match status" value="1"/>
</dbReference>
<name>A0A3A1YN19_9BURK</name>
<evidence type="ECO:0000259" key="14">
    <source>
        <dbReference type="PROSITE" id="PS50109"/>
    </source>
</evidence>
<evidence type="ECO:0000256" key="12">
    <source>
        <dbReference type="ARBA" id="ARBA00023136"/>
    </source>
</evidence>
<proteinExistence type="predicted"/>
<dbReference type="InterPro" id="IPR036097">
    <property type="entry name" value="HisK_dim/P_sf"/>
</dbReference>
<keyword evidence="10 13" id="KW-1133">Transmembrane helix</keyword>
<dbReference type="OrthoDB" id="8554694at2"/>
<dbReference type="Gene3D" id="3.30.565.10">
    <property type="entry name" value="Histidine kinase-like ATPase, C-terminal domain"/>
    <property type="match status" value="1"/>
</dbReference>
<dbReference type="InterPro" id="IPR005467">
    <property type="entry name" value="His_kinase_dom"/>
</dbReference>
<keyword evidence="12 13" id="KW-0472">Membrane</keyword>
<evidence type="ECO:0000256" key="7">
    <source>
        <dbReference type="ARBA" id="ARBA00022741"/>
    </source>
</evidence>